<keyword evidence="3" id="KW-1185">Reference proteome</keyword>
<proteinExistence type="predicted"/>
<gene>
    <name evidence="2" type="ORF">PAC_06593</name>
</gene>
<feature type="chain" id="PRO_5013358457" evidence="1">
    <location>
        <begin position="19"/>
        <end position="97"/>
    </location>
</feature>
<evidence type="ECO:0000256" key="1">
    <source>
        <dbReference type="SAM" id="SignalP"/>
    </source>
</evidence>
<name>A0A1L7WV91_9HELO</name>
<organism evidence="2 3">
    <name type="scientific">Phialocephala subalpina</name>
    <dbReference type="NCBI Taxonomy" id="576137"/>
    <lineage>
        <taxon>Eukaryota</taxon>
        <taxon>Fungi</taxon>
        <taxon>Dikarya</taxon>
        <taxon>Ascomycota</taxon>
        <taxon>Pezizomycotina</taxon>
        <taxon>Leotiomycetes</taxon>
        <taxon>Helotiales</taxon>
        <taxon>Mollisiaceae</taxon>
        <taxon>Phialocephala</taxon>
        <taxon>Phialocephala fortinii species complex</taxon>
    </lineage>
</organism>
<feature type="signal peptide" evidence="1">
    <location>
        <begin position="1"/>
        <end position="18"/>
    </location>
</feature>
<reference evidence="2 3" key="1">
    <citation type="submission" date="2016-03" db="EMBL/GenBank/DDBJ databases">
        <authorList>
            <person name="Ploux O."/>
        </authorList>
    </citation>
    <scope>NUCLEOTIDE SEQUENCE [LARGE SCALE GENOMIC DNA]</scope>
    <source>
        <strain evidence="2 3">UAMH 11012</strain>
    </source>
</reference>
<protein>
    <submittedName>
        <fullName evidence="2">Uncharacterized protein</fullName>
    </submittedName>
</protein>
<keyword evidence="1" id="KW-0732">Signal</keyword>
<dbReference type="EMBL" id="FJOG01000008">
    <property type="protein sequence ID" value="CZR56704.1"/>
    <property type="molecule type" value="Genomic_DNA"/>
</dbReference>
<evidence type="ECO:0000313" key="3">
    <source>
        <dbReference type="Proteomes" id="UP000184330"/>
    </source>
</evidence>
<sequence length="97" mass="10252">MKFPFAFSTVLVLAKAAATPGTVSRDAGKINIIPVPEGFLESHIGETGITLVSADTQTLASHAITHCYVCIDANFQSACQNLKVNTGIILSATRMML</sequence>
<dbReference type="Proteomes" id="UP000184330">
    <property type="component" value="Unassembled WGS sequence"/>
</dbReference>
<dbReference type="AlphaFoldDB" id="A0A1L7WV91"/>
<dbReference type="OrthoDB" id="2910287at2759"/>
<accession>A0A1L7WV91</accession>
<evidence type="ECO:0000313" key="2">
    <source>
        <dbReference type="EMBL" id="CZR56704.1"/>
    </source>
</evidence>